<dbReference type="EMBL" id="CAJNXB010001816">
    <property type="protein sequence ID" value="CAF3196421.1"/>
    <property type="molecule type" value="Genomic_DNA"/>
</dbReference>
<organism evidence="3 4">
    <name type="scientific">Rotaria socialis</name>
    <dbReference type="NCBI Taxonomy" id="392032"/>
    <lineage>
        <taxon>Eukaryota</taxon>
        <taxon>Metazoa</taxon>
        <taxon>Spiralia</taxon>
        <taxon>Gnathifera</taxon>
        <taxon>Rotifera</taxon>
        <taxon>Eurotatoria</taxon>
        <taxon>Bdelloidea</taxon>
        <taxon>Philodinida</taxon>
        <taxon>Philodinidae</taxon>
        <taxon>Rotaria</taxon>
    </lineage>
</organism>
<keyword evidence="4" id="KW-1185">Reference proteome</keyword>
<sequence>MSRFSLLGIKIFSSGAEKQINILFENNADALSDQKSKKLRCIGAWEEAQLQNIRQHANYQKQLLDEEYEKEYNDLKEQRQKFIETLLIHEAQKNTEQINQLIGCCKALQFELPSLIFNEQRTQFIHVTKQQWSNRKDDKSNVFKSTDNTSRQNSLVNQNYGSQHANNGLVNSWPTSTPENSTQIHTKQSPTHSDGYHRSGTSNDSDHNFYDAQDDKLLVKCPTCFMIFPTSMTACDRSQHVQEHYIDD</sequence>
<evidence type="ECO:0000313" key="3">
    <source>
        <dbReference type="EMBL" id="CAF4408158.1"/>
    </source>
</evidence>
<dbReference type="EMBL" id="CAJOBP010003511">
    <property type="protein sequence ID" value="CAF4408158.1"/>
    <property type="molecule type" value="Genomic_DNA"/>
</dbReference>
<accession>A0A820PPA0</accession>
<dbReference type="AlphaFoldDB" id="A0A820PPA0"/>
<comment type="caution">
    <text evidence="3">The sequence shown here is derived from an EMBL/GenBank/DDBJ whole genome shotgun (WGS) entry which is preliminary data.</text>
</comment>
<proteinExistence type="predicted"/>
<evidence type="ECO:0000256" key="1">
    <source>
        <dbReference type="SAM" id="MobiDB-lite"/>
    </source>
</evidence>
<name>A0A820PPA0_9BILA</name>
<evidence type="ECO:0000313" key="2">
    <source>
        <dbReference type="EMBL" id="CAF3196421.1"/>
    </source>
</evidence>
<feature type="region of interest" description="Disordered" evidence="1">
    <location>
        <begin position="136"/>
        <end position="207"/>
    </location>
</feature>
<protein>
    <submittedName>
        <fullName evidence="3">Uncharacterized protein</fullName>
    </submittedName>
</protein>
<evidence type="ECO:0000313" key="4">
    <source>
        <dbReference type="Proteomes" id="UP000663873"/>
    </source>
</evidence>
<dbReference type="Proteomes" id="UP000663873">
    <property type="component" value="Unassembled WGS sequence"/>
</dbReference>
<feature type="compositionally biased region" description="Polar residues" evidence="1">
    <location>
        <begin position="142"/>
        <end position="192"/>
    </location>
</feature>
<reference evidence="3" key="1">
    <citation type="submission" date="2021-02" db="EMBL/GenBank/DDBJ databases">
        <authorList>
            <person name="Nowell W R."/>
        </authorList>
    </citation>
    <scope>NUCLEOTIDE SEQUENCE</scope>
</reference>
<dbReference type="OrthoDB" id="10055160at2759"/>
<dbReference type="Proteomes" id="UP000663825">
    <property type="component" value="Unassembled WGS sequence"/>
</dbReference>
<gene>
    <name evidence="2" type="ORF">TIS948_LOCUS12304</name>
    <name evidence="3" type="ORF">UJA718_LOCUS19612</name>
</gene>